<keyword evidence="2" id="KW-1185">Reference proteome</keyword>
<proteinExistence type="predicted"/>
<evidence type="ECO:0000313" key="1">
    <source>
        <dbReference type="EMBL" id="XAO73518.1"/>
    </source>
</evidence>
<dbReference type="RefSeq" id="WP_345765975.1">
    <property type="nucleotide sequence ID" value="NZ_CP154834.1"/>
</dbReference>
<sequence length="107" mass="12322">MKGNMYGGGNPLIANIQGYIYYDTIIARSGYSTLYYWNYIIALNLNGKLCFWFPSLSYWQGFDVKVTIGNGGLEQGKTGLFLYPTIRIREELKEWRSLLSIYLPKNS</sequence>
<dbReference type="Proteomes" id="UP001463665">
    <property type="component" value="Chromosome"/>
</dbReference>
<name>A0AAU6WMI5_9FLAO</name>
<accession>A0AAU6WMI5</accession>
<dbReference type="EMBL" id="CP154834">
    <property type="protein sequence ID" value="XAO73518.1"/>
    <property type="molecule type" value="Genomic_DNA"/>
</dbReference>
<gene>
    <name evidence="1" type="ORF">AAFP95_17565</name>
</gene>
<organism evidence="1 2">
    <name type="scientific">Chryseobacterium endophyticum</name>
    <dbReference type="NCBI Taxonomy" id="1854762"/>
    <lineage>
        <taxon>Bacteria</taxon>
        <taxon>Pseudomonadati</taxon>
        <taxon>Bacteroidota</taxon>
        <taxon>Flavobacteriia</taxon>
        <taxon>Flavobacteriales</taxon>
        <taxon>Weeksellaceae</taxon>
        <taxon>Chryseobacterium group</taxon>
        <taxon>Chryseobacterium</taxon>
    </lineage>
</organism>
<evidence type="ECO:0000313" key="2">
    <source>
        <dbReference type="Proteomes" id="UP001463665"/>
    </source>
</evidence>
<reference evidence="1 2" key="1">
    <citation type="submission" date="2024-04" db="EMBL/GenBank/DDBJ databases">
        <title>Genome sequencing and assembly of rice foliar adapted Chryseobacterium endophyticum OsEnb-ALM-A6.</title>
        <authorList>
            <person name="Kumar S."/>
            <person name="Javed M."/>
            <person name="Chouhan V."/>
            <person name="Charishma K."/>
            <person name="Patel A."/>
            <person name="Kumar M."/>
            <person name="Sahu K.P."/>
            <person name="Kumar A."/>
        </authorList>
    </citation>
    <scope>NUCLEOTIDE SEQUENCE [LARGE SCALE GENOMIC DNA]</scope>
    <source>
        <strain evidence="1 2">OsEnb-ALM-A6</strain>
    </source>
</reference>
<dbReference type="AlphaFoldDB" id="A0AAU6WMI5"/>
<protein>
    <submittedName>
        <fullName evidence="1">Uncharacterized protein</fullName>
    </submittedName>
</protein>